<name>C1MUS9_MICPC</name>
<evidence type="ECO:0000256" key="4">
    <source>
        <dbReference type="ARBA" id="ARBA00022989"/>
    </source>
</evidence>
<dbReference type="PANTHER" id="PTHR11266:SF116">
    <property type="entry name" value="MPV17-LIKE PROTEIN"/>
    <property type="match status" value="1"/>
</dbReference>
<dbReference type="Pfam" id="PF04117">
    <property type="entry name" value="Mpv17_PMP22"/>
    <property type="match status" value="1"/>
</dbReference>
<feature type="transmembrane region" description="Helical" evidence="6">
    <location>
        <begin position="158"/>
        <end position="177"/>
    </location>
</feature>
<dbReference type="InterPro" id="IPR007248">
    <property type="entry name" value="Mpv17_PMP22"/>
</dbReference>
<dbReference type="GO" id="GO:0005737">
    <property type="term" value="C:cytoplasm"/>
    <property type="evidence" value="ECO:0007669"/>
    <property type="project" value="TreeGrafter"/>
</dbReference>
<dbReference type="eggNOG" id="KOG1944">
    <property type="taxonomic scope" value="Eukaryota"/>
</dbReference>
<keyword evidence="9" id="KW-1185">Reference proteome</keyword>
<gene>
    <name evidence="8" type="primary">PMP22</name>
    <name evidence="8" type="ORF">MICPUCDRAFT_40278</name>
</gene>
<keyword evidence="3 6" id="KW-0812">Transmembrane</keyword>
<feature type="transmembrane region" description="Helical" evidence="6">
    <location>
        <begin position="120"/>
        <end position="138"/>
    </location>
</feature>
<dbReference type="STRING" id="564608.C1MUS9"/>
<dbReference type="GO" id="GO:0016020">
    <property type="term" value="C:membrane"/>
    <property type="evidence" value="ECO:0007669"/>
    <property type="project" value="UniProtKB-SubCell"/>
</dbReference>
<dbReference type="OrthoDB" id="10267969at2759"/>
<evidence type="ECO:0000256" key="1">
    <source>
        <dbReference type="ARBA" id="ARBA00004141"/>
    </source>
</evidence>
<dbReference type="AlphaFoldDB" id="C1MUS9"/>
<feature type="region of interest" description="Disordered" evidence="7">
    <location>
        <begin position="211"/>
        <end position="233"/>
    </location>
</feature>
<keyword evidence="4 6" id="KW-1133">Transmembrane helix</keyword>
<evidence type="ECO:0000313" key="8">
    <source>
        <dbReference type="EMBL" id="EEH56684.1"/>
    </source>
</evidence>
<protein>
    <submittedName>
        <fullName evidence="8">Peroxisomal membrane protein</fullName>
    </submittedName>
</protein>
<dbReference type="RefSeq" id="XP_003059552.1">
    <property type="nucleotide sequence ID" value="XM_003059506.1"/>
</dbReference>
<evidence type="ECO:0000313" key="9">
    <source>
        <dbReference type="Proteomes" id="UP000001876"/>
    </source>
</evidence>
<accession>C1MUS9</accession>
<evidence type="ECO:0000256" key="6">
    <source>
        <dbReference type="RuleBase" id="RU363053"/>
    </source>
</evidence>
<dbReference type="Proteomes" id="UP000001876">
    <property type="component" value="Unassembled WGS sequence"/>
</dbReference>
<evidence type="ECO:0000256" key="5">
    <source>
        <dbReference type="ARBA" id="ARBA00023136"/>
    </source>
</evidence>
<evidence type="ECO:0000256" key="2">
    <source>
        <dbReference type="ARBA" id="ARBA00006824"/>
    </source>
</evidence>
<organism evidence="9">
    <name type="scientific">Micromonas pusilla (strain CCMP1545)</name>
    <name type="common">Picoplanktonic green alga</name>
    <dbReference type="NCBI Taxonomy" id="564608"/>
    <lineage>
        <taxon>Eukaryota</taxon>
        <taxon>Viridiplantae</taxon>
        <taxon>Chlorophyta</taxon>
        <taxon>Mamiellophyceae</taxon>
        <taxon>Mamiellales</taxon>
        <taxon>Mamiellaceae</taxon>
        <taxon>Micromonas</taxon>
    </lineage>
</organism>
<comment type="similarity">
    <text evidence="2 6">Belongs to the peroxisomal membrane protein PXMP2/4 family.</text>
</comment>
<keyword evidence="5 6" id="KW-0472">Membrane</keyword>
<dbReference type="GeneID" id="9684992"/>
<evidence type="ECO:0000256" key="3">
    <source>
        <dbReference type="ARBA" id="ARBA00022692"/>
    </source>
</evidence>
<proteinExistence type="inferred from homology"/>
<reference evidence="8 9" key="1">
    <citation type="journal article" date="2009" name="Science">
        <title>Green evolution and dynamic adaptations revealed by genomes of the marine picoeukaryotes Micromonas.</title>
        <authorList>
            <person name="Worden A.Z."/>
            <person name="Lee J.H."/>
            <person name="Mock T."/>
            <person name="Rouze P."/>
            <person name="Simmons M.P."/>
            <person name="Aerts A.L."/>
            <person name="Allen A.E."/>
            <person name="Cuvelier M.L."/>
            <person name="Derelle E."/>
            <person name="Everett M.V."/>
            <person name="Foulon E."/>
            <person name="Grimwood J."/>
            <person name="Gundlach H."/>
            <person name="Henrissat B."/>
            <person name="Napoli C."/>
            <person name="McDonald S.M."/>
            <person name="Parker M.S."/>
            <person name="Rombauts S."/>
            <person name="Salamov A."/>
            <person name="Von Dassow P."/>
            <person name="Badger J.H."/>
            <person name="Coutinho P.M."/>
            <person name="Demir E."/>
            <person name="Dubchak I."/>
            <person name="Gentemann C."/>
            <person name="Eikrem W."/>
            <person name="Gready J.E."/>
            <person name="John U."/>
            <person name="Lanier W."/>
            <person name="Lindquist E.A."/>
            <person name="Lucas S."/>
            <person name="Mayer K.F."/>
            <person name="Moreau H."/>
            <person name="Not F."/>
            <person name="Otillar R."/>
            <person name="Panaud O."/>
            <person name="Pangilinan J."/>
            <person name="Paulsen I."/>
            <person name="Piegu B."/>
            <person name="Poliakov A."/>
            <person name="Robbens S."/>
            <person name="Schmutz J."/>
            <person name="Toulza E."/>
            <person name="Wyss T."/>
            <person name="Zelensky A."/>
            <person name="Zhou K."/>
            <person name="Armbrust E.V."/>
            <person name="Bhattacharya D."/>
            <person name="Goodenough U.W."/>
            <person name="Van de Peer Y."/>
            <person name="Grigoriev I.V."/>
        </authorList>
    </citation>
    <scope>NUCLEOTIDE SEQUENCE [LARGE SCALE GENOMIC DNA]</scope>
    <source>
        <strain evidence="8 9">CCMP1545</strain>
    </source>
</reference>
<dbReference type="PANTHER" id="PTHR11266">
    <property type="entry name" value="PEROXISOMAL MEMBRANE PROTEIN 2, PXMP2 MPV17"/>
    <property type="match status" value="1"/>
</dbReference>
<dbReference type="EMBL" id="GG663740">
    <property type="protein sequence ID" value="EEH56684.1"/>
    <property type="molecule type" value="Genomic_DNA"/>
</dbReference>
<dbReference type="OMA" id="WGFRMID"/>
<evidence type="ECO:0000256" key="7">
    <source>
        <dbReference type="SAM" id="MobiDB-lite"/>
    </source>
</evidence>
<sequence length="233" mass="25297">MSSFRCMAKKYLRAGLTSGTIMASGDLLCQTWERRRAASSGGGDGGDVLSDAAASTSGRLGAPAAVQEQLGVMPAYDLARTARFFAVGMTFHGPFFVNGFAALERVVGPATCLRAAAKKVALGHAFLFPTYTCGFYLYMSALEGKGVEGGWVKFKDTWWEVFVVGSSFWPVANMVNFKYVKPQYRLVYLNVAGLAWNSYLSYQNQRSNVAHPSLEDAETTTTTTTTRARVKGD</sequence>
<comment type="subcellular location">
    <subcellularLocation>
        <location evidence="1">Membrane</location>
        <topology evidence="1">Multi-pass membrane protein</topology>
    </subcellularLocation>
</comment>
<dbReference type="KEGG" id="mpp:MICPUCDRAFT_40278"/>